<accession>A0AAV4QUW6</accession>
<protein>
    <submittedName>
        <fullName evidence="1">Uncharacterized protein</fullName>
    </submittedName>
</protein>
<evidence type="ECO:0000313" key="1">
    <source>
        <dbReference type="EMBL" id="GIY13030.1"/>
    </source>
</evidence>
<evidence type="ECO:0000313" key="2">
    <source>
        <dbReference type="Proteomes" id="UP001054837"/>
    </source>
</evidence>
<gene>
    <name evidence="1" type="ORF">CDAR_96571</name>
</gene>
<reference evidence="1 2" key="1">
    <citation type="submission" date="2021-06" db="EMBL/GenBank/DDBJ databases">
        <title>Caerostris darwini draft genome.</title>
        <authorList>
            <person name="Kono N."/>
            <person name="Arakawa K."/>
        </authorList>
    </citation>
    <scope>NUCLEOTIDE SEQUENCE [LARGE SCALE GENOMIC DNA]</scope>
</reference>
<keyword evidence="2" id="KW-1185">Reference proteome</keyword>
<organism evidence="1 2">
    <name type="scientific">Caerostris darwini</name>
    <dbReference type="NCBI Taxonomy" id="1538125"/>
    <lineage>
        <taxon>Eukaryota</taxon>
        <taxon>Metazoa</taxon>
        <taxon>Ecdysozoa</taxon>
        <taxon>Arthropoda</taxon>
        <taxon>Chelicerata</taxon>
        <taxon>Arachnida</taxon>
        <taxon>Araneae</taxon>
        <taxon>Araneomorphae</taxon>
        <taxon>Entelegynae</taxon>
        <taxon>Araneoidea</taxon>
        <taxon>Araneidae</taxon>
        <taxon>Caerostris</taxon>
    </lineage>
</organism>
<proteinExistence type="predicted"/>
<comment type="caution">
    <text evidence="1">The sequence shown here is derived from an EMBL/GenBank/DDBJ whole genome shotgun (WGS) entry which is preliminary data.</text>
</comment>
<dbReference type="Proteomes" id="UP001054837">
    <property type="component" value="Unassembled WGS sequence"/>
</dbReference>
<name>A0AAV4QUW6_9ARAC</name>
<sequence length="118" mass="13756">MLAAEVFVVNEGEGVQLGIFRSIPFQTMREEWFSRKYCSIVFRKRNSHSLKEENKTRFSSNAWNVRIRMRASLPLCAGGIAKNNARSKEQGTFDFEKREPYKHTMERKNGNGNYCINN</sequence>
<dbReference type="AlphaFoldDB" id="A0AAV4QUW6"/>
<dbReference type="EMBL" id="BPLQ01005166">
    <property type="protein sequence ID" value="GIY13030.1"/>
    <property type="molecule type" value="Genomic_DNA"/>
</dbReference>